<proteinExistence type="predicted"/>
<evidence type="ECO:0000313" key="2">
    <source>
        <dbReference type="Proteomes" id="UP001041814"/>
    </source>
</evidence>
<keyword evidence="2" id="KW-1185">Reference proteome</keyword>
<name>A0ABS1DQI9_RUBGE</name>
<dbReference type="InterPro" id="IPR042208">
    <property type="entry name" value="D-ser_dehydrat-like_sf"/>
</dbReference>
<dbReference type="Proteomes" id="UP001041814">
    <property type="component" value="Unassembled WGS sequence"/>
</dbReference>
<dbReference type="Gene3D" id="2.40.37.20">
    <property type="entry name" value="D-serine dehydratase-like domain"/>
    <property type="match status" value="1"/>
</dbReference>
<evidence type="ECO:0000313" key="1">
    <source>
        <dbReference type="EMBL" id="MBK1711869.1"/>
    </source>
</evidence>
<gene>
    <name evidence="1" type="ORF">CKO43_03625</name>
</gene>
<reference evidence="1" key="1">
    <citation type="submission" date="2017-08" db="EMBL/GenBank/DDBJ databases">
        <authorList>
            <person name="Imhoff J.F."/>
            <person name="Rahn T."/>
            <person name="Kuenzel S."/>
            <person name="Neulinger S.C."/>
        </authorList>
    </citation>
    <scope>NUCLEOTIDE SEQUENCE</scope>
    <source>
        <strain evidence="1">IM 151</strain>
    </source>
</reference>
<reference evidence="1" key="2">
    <citation type="journal article" date="2020" name="Microorganisms">
        <title>Osmotic Adaptation and Compatible Solute Biosynthesis of Phototrophic Bacteria as Revealed from Genome Analyses.</title>
        <authorList>
            <person name="Imhoff J.F."/>
            <person name="Rahn T."/>
            <person name="Kunzel S."/>
            <person name="Keller A."/>
            <person name="Neulinger S.C."/>
        </authorList>
    </citation>
    <scope>NUCLEOTIDE SEQUENCE</scope>
    <source>
        <strain evidence="1">IM 151</strain>
    </source>
</reference>
<organism evidence="1 2">
    <name type="scientific">Rubrivivax gelatinosus</name>
    <name type="common">Rhodocyclus gelatinosus</name>
    <name type="synonym">Rhodopseudomonas gelatinosa</name>
    <dbReference type="NCBI Taxonomy" id="28068"/>
    <lineage>
        <taxon>Bacteria</taxon>
        <taxon>Pseudomonadati</taxon>
        <taxon>Pseudomonadota</taxon>
        <taxon>Betaproteobacteria</taxon>
        <taxon>Burkholderiales</taxon>
        <taxon>Sphaerotilaceae</taxon>
        <taxon>Rubrivivax</taxon>
    </lineage>
</organism>
<sequence>MMVRADPAVDFYTRVDSETALALGRAIFAAGKRDLSHDLKLPRPLVWWPARRRGAAAPRALPLGTRLWRCRTSTPGWTRPTG</sequence>
<dbReference type="RefSeq" id="WP_242481043.1">
    <property type="nucleotide sequence ID" value="NZ_NRRU01000008.1"/>
</dbReference>
<dbReference type="EMBL" id="NRRU01000008">
    <property type="protein sequence ID" value="MBK1711869.1"/>
    <property type="molecule type" value="Genomic_DNA"/>
</dbReference>
<protein>
    <submittedName>
        <fullName evidence="1">Uncharacterized protein</fullName>
    </submittedName>
</protein>
<accession>A0ABS1DQI9</accession>
<comment type="caution">
    <text evidence="1">The sequence shown here is derived from an EMBL/GenBank/DDBJ whole genome shotgun (WGS) entry which is preliminary data.</text>
</comment>